<keyword evidence="1" id="KW-0805">Transcription regulation</keyword>
<dbReference type="EMBL" id="MASU01000005">
    <property type="protein sequence ID" value="PXY35655.1"/>
    <property type="molecule type" value="Genomic_DNA"/>
</dbReference>
<dbReference type="RefSeq" id="WP_110335658.1">
    <property type="nucleotide sequence ID" value="NZ_JBHVKT010000115.1"/>
</dbReference>
<dbReference type="GO" id="GO:0003677">
    <property type="term" value="F:DNA binding"/>
    <property type="evidence" value="ECO:0007669"/>
    <property type="project" value="UniProtKB-UniRule"/>
</dbReference>
<feature type="domain" description="HTH tetR-type" evidence="5">
    <location>
        <begin position="6"/>
        <end position="66"/>
    </location>
</feature>
<accession>A0A318LZF2</accession>
<sequence>MPRPREFDEAVAVEKAMHAFWDHGYEGTSTAQLCEATGLSRSSIYNTFSSKHALFRLSLRHYMDSATQRRLDQLAEDRPVRDKIRDLFAQTIDDEYRSPRGCLVVNTAAELGGRDAEISEDLRRDTERLTAAIRDAIEVGRRTGEIAKDKDPLALARFVHTTAGGLRVMARSGAGRAALENVAEVALAAL</sequence>
<evidence type="ECO:0000256" key="1">
    <source>
        <dbReference type="ARBA" id="ARBA00023015"/>
    </source>
</evidence>
<dbReference type="Pfam" id="PF00440">
    <property type="entry name" value="TetR_N"/>
    <property type="match status" value="1"/>
</dbReference>
<name>A0A318LZF2_9PSEU</name>
<dbReference type="PANTHER" id="PTHR47506:SF1">
    <property type="entry name" value="HTH-TYPE TRANSCRIPTIONAL REGULATOR YJDC"/>
    <property type="match status" value="1"/>
</dbReference>
<evidence type="ECO:0000259" key="5">
    <source>
        <dbReference type="PROSITE" id="PS50977"/>
    </source>
</evidence>
<dbReference type="InterPro" id="IPR001647">
    <property type="entry name" value="HTH_TetR"/>
</dbReference>
<dbReference type="Proteomes" id="UP000247892">
    <property type="component" value="Unassembled WGS sequence"/>
</dbReference>
<reference evidence="6 7" key="1">
    <citation type="submission" date="2016-07" db="EMBL/GenBank/DDBJ databases">
        <title>Draft genome sequence of Prauserella sp. YIM 121212, isolated from alkaline soil.</title>
        <authorList>
            <person name="Ruckert C."/>
            <person name="Albersmeier A."/>
            <person name="Jiang C.-L."/>
            <person name="Jiang Y."/>
            <person name="Kalinowski J."/>
            <person name="Schneider O."/>
            <person name="Winkler A."/>
            <person name="Zotchev S.B."/>
        </authorList>
    </citation>
    <scope>NUCLEOTIDE SEQUENCE [LARGE SCALE GENOMIC DNA]</scope>
    <source>
        <strain evidence="6 7">YIM 121212</strain>
    </source>
</reference>
<dbReference type="AlphaFoldDB" id="A0A318LZF2"/>
<dbReference type="PROSITE" id="PS50977">
    <property type="entry name" value="HTH_TETR_2"/>
    <property type="match status" value="1"/>
</dbReference>
<evidence type="ECO:0000313" key="7">
    <source>
        <dbReference type="Proteomes" id="UP000247892"/>
    </source>
</evidence>
<evidence type="ECO:0000256" key="4">
    <source>
        <dbReference type="PROSITE-ProRule" id="PRU00335"/>
    </source>
</evidence>
<gene>
    <name evidence="6" type="ORF">BA062_09130</name>
</gene>
<keyword evidence="7" id="KW-1185">Reference proteome</keyword>
<dbReference type="SUPFAM" id="SSF48498">
    <property type="entry name" value="Tetracyclin repressor-like, C-terminal domain"/>
    <property type="match status" value="1"/>
</dbReference>
<protein>
    <submittedName>
        <fullName evidence="6">Transcriptional regulator</fullName>
    </submittedName>
</protein>
<dbReference type="SUPFAM" id="SSF46689">
    <property type="entry name" value="Homeodomain-like"/>
    <property type="match status" value="1"/>
</dbReference>
<comment type="caution">
    <text evidence="6">The sequence shown here is derived from an EMBL/GenBank/DDBJ whole genome shotgun (WGS) entry which is preliminary data.</text>
</comment>
<dbReference type="InterPro" id="IPR036271">
    <property type="entry name" value="Tet_transcr_reg_TetR-rel_C_sf"/>
</dbReference>
<keyword evidence="3" id="KW-0804">Transcription</keyword>
<evidence type="ECO:0000256" key="2">
    <source>
        <dbReference type="ARBA" id="ARBA00023125"/>
    </source>
</evidence>
<dbReference type="Gene3D" id="1.10.10.60">
    <property type="entry name" value="Homeodomain-like"/>
    <property type="match status" value="1"/>
</dbReference>
<dbReference type="InterPro" id="IPR009057">
    <property type="entry name" value="Homeodomain-like_sf"/>
</dbReference>
<evidence type="ECO:0000313" key="6">
    <source>
        <dbReference type="EMBL" id="PXY35655.1"/>
    </source>
</evidence>
<dbReference type="PANTHER" id="PTHR47506">
    <property type="entry name" value="TRANSCRIPTIONAL REGULATORY PROTEIN"/>
    <property type="match status" value="1"/>
</dbReference>
<dbReference type="Gene3D" id="1.10.357.10">
    <property type="entry name" value="Tetracycline Repressor, domain 2"/>
    <property type="match status" value="1"/>
</dbReference>
<dbReference type="OrthoDB" id="9805134at2"/>
<dbReference type="Pfam" id="PF16925">
    <property type="entry name" value="TetR_C_13"/>
    <property type="match status" value="1"/>
</dbReference>
<dbReference type="InterPro" id="IPR011075">
    <property type="entry name" value="TetR_C"/>
</dbReference>
<organism evidence="6 7">
    <name type="scientific">Prauserella flavalba</name>
    <dbReference type="NCBI Taxonomy" id="1477506"/>
    <lineage>
        <taxon>Bacteria</taxon>
        <taxon>Bacillati</taxon>
        <taxon>Actinomycetota</taxon>
        <taxon>Actinomycetes</taxon>
        <taxon>Pseudonocardiales</taxon>
        <taxon>Pseudonocardiaceae</taxon>
        <taxon>Prauserella</taxon>
    </lineage>
</organism>
<proteinExistence type="predicted"/>
<feature type="DNA-binding region" description="H-T-H motif" evidence="4">
    <location>
        <begin position="29"/>
        <end position="48"/>
    </location>
</feature>
<evidence type="ECO:0000256" key="3">
    <source>
        <dbReference type="ARBA" id="ARBA00023163"/>
    </source>
</evidence>
<keyword evidence="2 4" id="KW-0238">DNA-binding</keyword>